<sequence>MTCKSRARITPRCHPDCRSKALIDSLCISCQAINECLKCDPNCDKYFVEQELETSHWPCDRCLDILKSIKMFWKIIIEKVFCINISQSDEFDSIQSESTKSVKSVAKLWEREIVQQAMFVKDITPSILSKSFFNKNVNKNQNNFPKQIPIRNETTSRIPTMTHIPRSTRTTSKNPSINKVRSPTQSNMSQKSKTTSDMGRSSFSFSKYYNRSKVHRCTSVRMKVADKACDCYLDKNDNELISYKLNVACLQQRCKTQESELEKLKKENNLLKFELQNFYKVNFNSGKKLALADAIPYCDIAALVPKSVQCCVKDETKENIFNKTDSEMIITMQNCRNESFKHVSFLQILHKTNEPLFKAEPIETSTFKNENPIELLTKVRNTFGEMVKREIKIVSNKRNNMKDDIDATFCRLNKSKSSPSCSTFCTDTVSSVSNFVSL</sequence>
<evidence type="ECO:0000256" key="1">
    <source>
        <dbReference type="SAM" id="Coils"/>
    </source>
</evidence>
<dbReference type="AlphaFoldDB" id="A0A9N9QWD6"/>
<feature type="coiled-coil region" evidence="1">
    <location>
        <begin position="247"/>
        <end position="274"/>
    </location>
</feature>
<reference evidence="3" key="1">
    <citation type="submission" date="2021-12" db="EMBL/GenBank/DDBJ databases">
        <authorList>
            <person name="King R."/>
        </authorList>
    </citation>
    <scope>NUCLEOTIDE SEQUENCE</scope>
</reference>
<dbReference type="OrthoDB" id="7415728at2759"/>
<gene>
    <name evidence="3" type="ORF">DIATSA_LOCUS2701</name>
</gene>
<keyword evidence="1" id="KW-0175">Coiled coil</keyword>
<reference evidence="3" key="2">
    <citation type="submission" date="2022-10" db="EMBL/GenBank/DDBJ databases">
        <authorList>
            <consortium name="ENA_rothamsted_submissions"/>
            <consortium name="culmorum"/>
            <person name="King R."/>
        </authorList>
    </citation>
    <scope>NUCLEOTIDE SEQUENCE</scope>
</reference>
<evidence type="ECO:0000313" key="4">
    <source>
        <dbReference type="Proteomes" id="UP001153714"/>
    </source>
</evidence>
<accession>A0A9N9QWD6</accession>
<dbReference type="Proteomes" id="UP001153714">
    <property type="component" value="Chromosome 12"/>
</dbReference>
<evidence type="ECO:0000313" key="3">
    <source>
        <dbReference type="EMBL" id="CAG9784620.1"/>
    </source>
</evidence>
<dbReference type="EMBL" id="OU893343">
    <property type="protein sequence ID" value="CAG9784620.1"/>
    <property type="molecule type" value="Genomic_DNA"/>
</dbReference>
<organism evidence="3 4">
    <name type="scientific">Diatraea saccharalis</name>
    <name type="common">sugarcane borer</name>
    <dbReference type="NCBI Taxonomy" id="40085"/>
    <lineage>
        <taxon>Eukaryota</taxon>
        <taxon>Metazoa</taxon>
        <taxon>Ecdysozoa</taxon>
        <taxon>Arthropoda</taxon>
        <taxon>Hexapoda</taxon>
        <taxon>Insecta</taxon>
        <taxon>Pterygota</taxon>
        <taxon>Neoptera</taxon>
        <taxon>Endopterygota</taxon>
        <taxon>Lepidoptera</taxon>
        <taxon>Glossata</taxon>
        <taxon>Ditrysia</taxon>
        <taxon>Pyraloidea</taxon>
        <taxon>Crambidae</taxon>
        <taxon>Crambinae</taxon>
        <taxon>Diatraea</taxon>
    </lineage>
</organism>
<feature type="region of interest" description="Disordered" evidence="2">
    <location>
        <begin position="162"/>
        <end position="200"/>
    </location>
</feature>
<name>A0A9N9QWD6_9NEOP</name>
<protein>
    <submittedName>
        <fullName evidence="3">Uncharacterized protein</fullName>
    </submittedName>
</protein>
<evidence type="ECO:0000256" key="2">
    <source>
        <dbReference type="SAM" id="MobiDB-lite"/>
    </source>
</evidence>
<keyword evidence="4" id="KW-1185">Reference proteome</keyword>
<proteinExistence type="predicted"/>